<evidence type="ECO:0000313" key="8">
    <source>
        <dbReference type="Proteomes" id="UP000715095"/>
    </source>
</evidence>
<evidence type="ECO:0000256" key="2">
    <source>
        <dbReference type="ARBA" id="ARBA00022448"/>
    </source>
</evidence>
<evidence type="ECO:0000256" key="5">
    <source>
        <dbReference type="ARBA" id="ARBA00023136"/>
    </source>
</evidence>
<dbReference type="Pfam" id="PF13000">
    <property type="entry name" value="Acatn"/>
    <property type="match status" value="1"/>
</dbReference>
<dbReference type="EMBL" id="JACJJC010000001">
    <property type="protein sequence ID" value="MBM6703069.1"/>
    <property type="molecule type" value="Genomic_DNA"/>
</dbReference>
<dbReference type="InterPro" id="IPR024371">
    <property type="entry name" value="AcetylCoA_trans_1-like"/>
</dbReference>
<name>A0ABS2DNY2_9BURK</name>
<dbReference type="Proteomes" id="UP000715095">
    <property type="component" value="Unassembled WGS sequence"/>
</dbReference>
<organism evidence="7 8">
    <name type="scientific">Sutterella massiliensis</name>
    <dbReference type="NCBI Taxonomy" id="1816689"/>
    <lineage>
        <taxon>Bacteria</taxon>
        <taxon>Pseudomonadati</taxon>
        <taxon>Pseudomonadota</taxon>
        <taxon>Betaproteobacteria</taxon>
        <taxon>Burkholderiales</taxon>
        <taxon>Sutterellaceae</taxon>
        <taxon>Sutterella</taxon>
    </lineage>
</organism>
<feature type="transmembrane region" description="Helical" evidence="6">
    <location>
        <begin position="62"/>
        <end position="79"/>
    </location>
</feature>
<dbReference type="NCBIfam" id="TIGR00901">
    <property type="entry name" value="2A0125"/>
    <property type="match status" value="1"/>
</dbReference>
<dbReference type="InterPro" id="IPR004752">
    <property type="entry name" value="AmpG_permease/AT-1"/>
</dbReference>
<feature type="transmembrane region" description="Helical" evidence="6">
    <location>
        <begin position="298"/>
        <end position="320"/>
    </location>
</feature>
<evidence type="ECO:0000256" key="4">
    <source>
        <dbReference type="ARBA" id="ARBA00022989"/>
    </source>
</evidence>
<feature type="transmembrane region" description="Helical" evidence="6">
    <location>
        <begin position="352"/>
        <end position="378"/>
    </location>
</feature>
<dbReference type="RefSeq" id="WP_205101450.1">
    <property type="nucleotide sequence ID" value="NZ_JACJJC010000001.1"/>
</dbReference>
<dbReference type="PANTHER" id="PTHR12778">
    <property type="entry name" value="SOLUTE CARRIER FAMILY 33 ACETYL-COA TRANSPORTER -RELATED"/>
    <property type="match status" value="1"/>
</dbReference>
<evidence type="ECO:0000256" key="3">
    <source>
        <dbReference type="ARBA" id="ARBA00022692"/>
    </source>
</evidence>
<feature type="transmembrane region" description="Helical" evidence="6">
    <location>
        <begin position="417"/>
        <end position="438"/>
    </location>
</feature>
<keyword evidence="3 6" id="KW-0812">Transmembrane</keyword>
<evidence type="ECO:0000313" key="7">
    <source>
        <dbReference type="EMBL" id="MBM6703069.1"/>
    </source>
</evidence>
<protein>
    <submittedName>
        <fullName evidence="7">MFS transporter</fullName>
    </submittedName>
</protein>
<sequence>MLKVQNNSTARAPGRFAVWRVYLEPNSIRMLFFGFSSGLPLLLVLGTLGFRLREAGVELTTIGFLSWVGLVYGFKWLWAPAVDRVALPFLSTKLGRRRSWLLASQIALCTGLVLMALTDPQATLMPLAVAALFSAFASATQDIALDAYRIESADGKRQAALAAMYQAGYRLGMIWAGAGALAFAAWAQADGVAYDPNGWRVSYLIMAASVGVGIFATLSAREPESIVQSAAPSKASACRAFSFKALAEPVTDFFRRFGSTAVPVLLLIATYRIADILMGVMANPFYADIGFTKAEVAGITKVFGVLMTLTGAFVGGAATMKFGVMKTLMCGALLSSLTNFLFSVLAEIGPSVWFLAVTVSADNLASGLSAAAFLAYLSGLTCRSYTATQYALFSSLMLMLPKFLAGFSGLMVQSLGYSNFFSVTALIGLPVFSLAWYVSRLGVKRIEELERN</sequence>
<feature type="transmembrane region" description="Helical" evidence="6">
    <location>
        <begin position="100"/>
        <end position="118"/>
    </location>
</feature>
<dbReference type="InterPro" id="IPR036259">
    <property type="entry name" value="MFS_trans_sf"/>
</dbReference>
<keyword evidence="8" id="KW-1185">Reference proteome</keyword>
<feature type="transmembrane region" description="Helical" evidence="6">
    <location>
        <begin position="264"/>
        <end position="286"/>
    </location>
</feature>
<keyword evidence="4 6" id="KW-1133">Transmembrane helix</keyword>
<accession>A0ABS2DNY2</accession>
<comment type="caution">
    <text evidence="7">The sequence shown here is derived from an EMBL/GenBank/DDBJ whole genome shotgun (WGS) entry which is preliminary data.</text>
</comment>
<proteinExistence type="predicted"/>
<feature type="transmembrane region" description="Helical" evidence="6">
    <location>
        <begin position="390"/>
        <end position="411"/>
    </location>
</feature>
<dbReference type="SUPFAM" id="SSF103473">
    <property type="entry name" value="MFS general substrate transporter"/>
    <property type="match status" value="1"/>
</dbReference>
<feature type="transmembrane region" description="Helical" evidence="6">
    <location>
        <begin position="124"/>
        <end position="148"/>
    </location>
</feature>
<evidence type="ECO:0000256" key="6">
    <source>
        <dbReference type="SAM" id="Phobius"/>
    </source>
</evidence>
<evidence type="ECO:0000256" key="1">
    <source>
        <dbReference type="ARBA" id="ARBA00004141"/>
    </source>
</evidence>
<feature type="transmembrane region" description="Helical" evidence="6">
    <location>
        <begin position="327"/>
        <end position="346"/>
    </location>
</feature>
<feature type="transmembrane region" description="Helical" evidence="6">
    <location>
        <begin position="169"/>
        <end position="189"/>
    </location>
</feature>
<reference evidence="7 8" key="1">
    <citation type="journal article" date="2021" name="Sci. Rep.">
        <title>The distribution of antibiotic resistance genes in chicken gut microbiota commensals.</title>
        <authorList>
            <person name="Juricova H."/>
            <person name="Matiasovicova J."/>
            <person name="Kubasova T."/>
            <person name="Cejkova D."/>
            <person name="Rychlik I."/>
        </authorList>
    </citation>
    <scope>NUCLEOTIDE SEQUENCE [LARGE SCALE GENOMIC DNA]</scope>
    <source>
        <strain evidence="7 8">An829</strain>
    </source>
</reference>
<feature type="transmembrane region" description="Helical" evidence="6">
    <location>
        <begin position="201"/>
        <end position="220"/>
    </location>
</feature>
<dbReference type="Gene3D" id="1.20.1250.20">
    <property type="entry name" value="MFS general substrate transporter like domains"/>
    <property type="match status" value="2"/>
</dbReference>
<feature type="transmembrane region" description="Helical" evidence="6">
    <location>
        <begin position="30"/>
        <end position="50"/>
    </location>
</feature>
<keyword evidence="2" id="KW-0813">Transport</keyword>
<dbReference type="PANTHER" id="PTHR12778:SF10">
    <property type="entry name" value="MAJOR FACILITATOR SUPERFAMILY DOMAIN-CONTAINING PROTEIN 3"/>
    <property type="match status" value="1"/>
</dbReference>
<comment type="subcellular location">
    <subcellularLocation>
        <location evidence="1">Membrane</location>
        <topology evidence="1">Multi-pass membrane protein</topology>
    </subcellularLocation>
</comment>
<keyword evidence="5 6" id="KW-0472">Membrane</keyword>
<gene>
    <name evidence="7" type="ORF">H6A60_00880</name>
</gene>